<dbReference type="GO" id="GO:0003729">
    <property type="term" value="F:mRNA binding"/>
    <property type="evidence" value="ECO:0007669"/>
    <property type="project" value="InterPro"/>
</dbReference>
<dbReference type="STRING" id="4572.M7ZZR4"/>
<keyword evidence="2" id="KW-0175">Coiled coil</keyword>
<dbReference type="Pfam" id="PF03194">
    <property type="entry name" value="LUC7"/>
    <property type="match status" value="1"/>
</dbReference>
<dbReference type="InterPro" id="IPR004882">
    <property type="entry name" value="Luc7-rel"/>
</dbReference>
<reference evidence="4" key="1">
    <citation type="journal article" date="2013" name="Nature">
        <title>Draft genome of the wheat A-genome progenitor Triticum urartu.</title>
        <authorList>
            <person name="Ling H.Q."/>
            <person name="Zhao S."/>
            <person name="Liu D."/>
            <person name="Wang J."/>
            <person name="Sun H."/>
            <person name="Zhang C."/>
            <person name="Fan H."/>
            <person name="Li D."/>
            <person name="Dong L."/>
            <person name="Tao Y."/>
            <person name="Gao C."/>
            <person name="Wu H."/>
            <person name="Li Y."/>
            <person name="Cui Y."/>
            <person name="Guo X."/>
            <person name="Zheng S."/>
            <person name="Wang B."/>
            <person name="Yu K."/>
            <person name="Liang Q."/>
            <person name="Yang W."/>
            <person name="Lou X."/>
            <person name="Chen J."/>
            <person name="Feng M."/>
            <person name="Jian J."/>
            <person name="Zhang X."/>
            <person name="Luo G."/>
            <person name="Jiang Y."/>
            <person name="Liu J."/>
            <person name="Wang Z."/>
            <person name="Sha Y."/>
            <person name="Zhang B."/>
            <person name="Wu H."/>
            <person name="Tang D."/>
            <person name="Shen Q."/>
            <person name="Xue P."/>
            <person name="Zou S."/>
            <person name="Wang X."/>
            <person name="Liu X."/>
            <person name="Wang F."/>
            <person name="Yang Y."/>
            <person name="An X."/>
            <person name="Dong Z."/>
            <person name="Zhang K."/>
            <person name="Zhang X."/>
            <person name="Luo M.C."/>
            <person name="Dvorak J."/>
            <person name="Tong Y."/>
            <person name="Wang J."/>
            <person name="Yang H."/>
            <person name="Li Z."/>
            <person name="Wang D."/>
            <person name="Zhang A."/>
            <person name="Wang J."/>
        </authorList>
    </citation>
    <scope>NUCLEOTIDE SEQUENCE</scope>
</reference>
<feature type="region of interest" description="Disordered" evidence="3">
    <location>
        <begin position="242"/>
        <end position="327"/>
    </location>
</feature>
<dbReference type="eggNOG" id="KOG0796">
    <property type="taxonomic scope" value="Eukaryota"/>
</dbReference>
<comment type="similarity">
    <text evidence="1">Belongs to the Luc7 family.</text>
</comment>
<evidence type="ECO:0000256" key="1">
    <source>
        <dbReference type="ARBA" id="ARBA00005655"/>
    </source>
</evidence>
<gene>
    <name evidence="4" type="ORF">TRIUR3_22258</name>
</gene>
<feature type="compositionally biased region" description="Basic and acidic residues" evidence="3">
    <location>
        <begin position="242"/>
        <end position="290"/>
    </location>
</feature>
<sequence>MDAQRALLDALMGSSRDLTEEEKKEHREVAWDDPDVCAPYMARFCPHDLFINTKSNLGVCPKIHDPALKQSFESSPRYAAVLPKFEADLAHRCERLVQDLDKKIRRGRDRLAQDVVEVPPPAAHAEKVEQLAILEDKIKKLLEQIEQLGDTGKIDEATALMRKVDILNLEKSALTHQIETKLSMVPQEKKMELCEQCGSFLVTNDVLERTQSHVTGKQHIGYGLVREFLAEYKAAKEAEKLAREKEAEERQNRERGYHNRGHRDDYRERSREHDRDRYYERGSRDRERPYEQGGRGSDYRGGSYNSRRDSERARPRDRNGGDFSRRGDPGRLFVETIPLWSSFYYREDKKQRKVWLGPGRNTRQGWVGPGRNSRQVGLFRTWKIQVNIIGLGTEKLLCDRAERLEMMIALSYHPSRQCSADTWLGKEGTWKSDFLAEEQEIGTFALVSTTPFVPTNEYLPWV</sequence>
<organism evidence="4">
    <name type="scientific">Triticum urartu</name>
    <name type="common">Red wild einkorn</name>
    <name type="synonym">Crithodium urartu</name>
    <dbReference type="NCBI Taxonomy" id="4572"/>
    <lineage>
        <taxon>Eukaryota</taxon>
        <taxon>Viridiplantae</taxon>
        <taxon>Streptophyta</taxon>
        <taxon>Embryophyta</taxon>
        <taxon>Tracheophyta</taxon>
        <taxon>Spermatophyta</taxon>
        <taxon>Magnoliopsida</taxon>
        <taxon>Liliopsida</taxon>
        <taxon>Poales</taxon>
        <taxon>Poaceae</taxon>
        <taxon>BOP clade</taxon>
        <taxon>Pooideae</taxon>
        <taxon>Triticodae</taxon>
        <taxon>Triticeae</taxon>
        <taxon>Triticinae</taxon>
        <taxon>Triticum</taxon>
    </lineage>
</organism>
<dbReference type="PANTHER" id="PTHR12375">
    <property type="entry name" value="RNA-BINDING PROTEIN LUC7-RELATED"/>
    <property type="match status" value="1"/>
</dbReference>
<feature type="coiled-coil region" evidence="2">
    <location>
        <begin position="124"/>
        <end position="151"/>
    </location>
</feature>
<dbReference type="EMBL" id="KD003384">
    <property type="protein sequence ID" value="EMS68643.1"/>
    <property type="molecule type" value="Genomic_DNA"/>
</dbReference>
<evidence type="ECO:0000313" key="4">
    <source>
        <dbReference type="EMBL" id="EMS68643.1"/>
    </source>
</evidence>
<evidence type="ECO:0000256" key="3">
    <source>
        <dbReference type="SAM" id="MobiDB-lite"/>
    </source>
</evidence>
<dbReference type="GO" id="GO:0005685">
    <property type="term" value="C:U1 snRNP"/>
    <property type="evidence" value="ECO:0007669"/>
    <property type="project" value="InterPro"/>
</dbReference>
<accession>M7ZZR4</accession>
<dbReference type="GO" id="GO:0006376">
    <property type="term" value="P:mRNA splice site recognition"/>
    <property type="evidence" value="ECO:0007669"/>
    <property type="project" value="InterPro"/>
</dbReference>
<name>M7ZZR4_TRIUA</name>
<evidence type="ECO:0000256" key="2">
    <source>
        <dbReference type="SAM" id="Coils"/>
    </source>
</evidence>
<proteinExistence type="inferred from homology"/>
<protein>
    <recommendedName>
        <fullName evidence="5">Luc7-like protein 3</fullName>
    </recommendedName>
</protein>
<feature type="compositionally biased region" description="Basic and acidic residues" evidence="3">
    <location>
        <begin position="306"/>
        <end position="327"/>
    </location>
</feature>
<dbReference type="AlphaFoldDB" id="M7ZZR4"/>
<evidence type="ECO:0008006" key="5">
    <source>
        <dbReference type="Google" id="ProtNLM"/>
    </source>
</evidence>